<dbReference type="InterPro" id="IPR052035">
    <property type="entry name" value="ZnF_BED_domain_contain"/>
</dbReference>
<dbReference type="PANTHER" id="PTHR46481">
    <property type="entry name" value="ZINC FINGER BED DOMAIN-CONTAINING PROTEIN 4"/>
    <property type="match status" value="1"/>
</dbReference>
<proteinExistence type="predicted"/>
<evidence type="ECO:0008006" key="3">
    <source>
        <dbReference type="Google" id="ProtNLM"/>
    </source>
</evidence>
<sequence length="92" mass="11137">MLCLDVCTRWNSTYLMLDTAQNFERAFERFEEQDTKFKAELELGEDWPTIEDWSKEEIKKIEEQIQELDKIDNGIHQMKIFWGELIDANEEF</sequence>
<organism evidence="1 2">
    <name type="scientific">Hibiscus trionum</name>
    <name type="common">Flower of an hour</name>
    <dbReference type="NCBI Taxonomy" id="183268"/>
    <lineage>
        <taxon>Eukaryota</taxon>
        <taxon>Viridiplantae</taxon>
        <taxon>Streptophyta</taxon>
        <taxon>Embryophyta</taxon>
        <taxon>Tracheophyta</taxon>
        <taxon>Spermatophyta</taxon>
        <taxon>Magnoliopsida</taxon>
        <taxon>eudicotyledons</taxon>
        <taxon>Gunneridae</taxon>
        <taxon>Pentapetalae</taxon>
        <taxon>rosids</taxon>
        <taxon>malvids</taxon>
        <taxon>Malvales</taxon>
        <taxon>Malvaceae</taxon>
        <taxon>Malvoideae</taxon>
        <taxon>Hibiscus</taxon>
    </lineage>
</organism>
<accession>A0A9W7LSU4</accession>
<evidence type="ECO:0000313" key="1">
    <source>
        <dbReference type="EMBL" id="GMI75889.1"/>
    </source>
</evidence>
<dbReference type="PANTHER" id="PTHR46481:SF7">
    <property type="entry name" value="ZINC FINGER BED DOMAIN-CONTAINING PROTEIN RICESLEEPER 2-LIKE"/>
    <property type="match status" value="1"/>
</dbReference>
<name>A0A9W7LSU4_HIBTR</name>
<gene>
    <name evidence="1" type="ORF">HRI_001258200</name>
</gene>
<dbReference type="AlphaFoldDB" id="A0A9W7LSU4"/>
<evidence type="ECO:0000313" key="2">
    <source>
        <dbReference type="Proteomes" id="UP001165190"/>
    </source>
</evidence>
<comment type="caution">
    <text evidence="1">The sequence shown here is derived from an EMBL/GenBank/DDBJ whole genome shotgun (WGS) entry which is preliminary data.</text>
</comment>
<dbReference type="Proteomes" id="UP001165190">
    <property type="component" value="Unassembled WGS sequence"/>
</dbReference>
<keyword evidence="2" id="KW-1185">Reference proteome</keyword>
<dbReference type="EMBL" id="BSYR01000012">
    <property type="protein sequence ID" value="GMI75889.1"/>
    <property type="molecule type" value="Genomic_DNA"/>
</dbReference>
<dbReference type="OrthoDB" id="998233at2759"/>
<protein>
    <recommendedName>
        <fullName evidence="3">Zinc finger BED domain-containing protein RICESLEEPER 2-like</fullName>
    </recommendedName>
</protein>
<reference evidence="1" key="1">
    <citation type="submission" date="2023-05" db="EMBL/GenBank/DDBJ databases">
        <title>Genome and transcriptome analyses reveal genes involved in the formation of fine ridges on petal epidermal cells in Hibiscus trionum.</title>
        <authorList>
            <person name="Koshimizu S."/>
            <person name="Masuda S."/>
            <person name="Ishii T."/>
            <person name="Shirasu K."/>
            <person name="Hoshino A."/>
            <person name="Arita M."/>
        </authorList>
    </citation>
    <scope>NUCLEOTIDE SEQUENCE</scope>
    <source>
        <strain evidence="1">Hamamatsu line</strain>
    </source>
</reference>